<dbReference type="AlphaFoldDB" id="A0A975BM74"/>
<sequence length="55" mass="5906">MPPPRGFTGLPQIRYNQKSLITEKIIGGKVLLGVFMIFGGVISVPEGLKNAPPDL</sequence>
<evidence type="ECO:0000313" key="2">
    <source>
        <dbReference type="EMBL" id="QTA87564.1"/>
    </source>
</evidence>
<dbReference type="KEGG" id="dmm:dnm_035980"/>
<name>A0A975BM74_9BACT</name>
<organism evidence="2 3">
    <name type="scientific">Desulfonema magnum</name>
    <dbReference type="NCBI Taxonomy" id="45655"/>
    <lineage>
        <taxon>Bacteria</taxon>
        <taxon>Pseudomonadati</taxon>
        <taxon>Thermodesulfobacteriota</taxon>
        <taxon>Desulfobacteria</taxon>
        <taxon>Desulfobacterales</taxon>
        <taxon>Desulfococcaceae</taxon>
        <taxon>Desulfonema</taxon>
    </lineage>
</organism>
<keyword evidence="1" id="KW-0812">Transmembrane</keyword>
<proteinExistence type="predicted"/>
<feature type="transmembrane region" description="Helical" evidence="1">
    <location>
        <begin position="26"/>
        <end position="45"/>
    </location>
</feature>
<accession>A0A975BM74</accession>
<keyword evidence="1" id="KW-0472">Membrane</keyword>
<evidence type="ECO:0000313" key="3">
    <source>
        <dbReference type="Proteomes" id="UP000663722"/>
    </source>
</evidence>
<dbReference type="Proteomes" id="UP000663722">
    <property type="component" value="Chromosome"/>
</dbReference>
<reference evidence="2" key="1">
    <citation type="journal article" date="2021" name="Microb. Physiol.">
        <title>Proteogenomic Insights into the Physiology of Marine, Sulfate-Reducing, Filamentous Desulfonema limicola and Desulfonema magnum.</title>
        <authorList>
            <person name="Schnaars V."/>
            <person name="Wohlbrand L."/>
            <person name="Scheve S."/>
            <person name="Hinrichs C."/>
            <person name="Reinhardt R."/>
            <person name="Rabus R."/>
        </authorList>
    </citation>
    <scope>NUCLEOTIDE SEQUENCE</scope>
    <source>
        <strain evidence="2">4be13</strain>
    </source>
</reference>
<keyword evidence="3" id="KW-1185">Reference proteome</keyword>
<dbReference type="EMBL" id="CP061800">
    <property type="protein sequence ID" value="QTA87564.1"/>
    <property type="molecule type" value="Genomic_DNA"/>
</dbReference>
<keyword evidence="1" id="KW-1133">Transmembrane helix</keyword>
<gene>
    <name evidence="2" type="ORF">dnm_035980</name>
</gene>
<evidence type="ECO:0000256" key="1">
    <source>
        <dbReference type="SAM" id="Phobius"/>
    </source>
</evidence>
<protein>
    <submittedName>
        <fullName evidence="2">Uncharacterized protein</fullName>
    </submittedName>
</protein>